<evidence type="ECO:0000313" key="2">
    <source>
        <dbReference type="Proteomes" id="UP001169990"/>
    </source>
</evidence>
<name>A0AAW7LIL4_BIFBR</name>
<gene>
    <name evidence="1" type="ORF">DC496_02810</name>
</gene>
<dbReference type="Proteomes" id="UP001169990">
    <property type="component" value="Unassembled WGS sequence"/>
</dbReference>
<comment type="caution">
    <text evidence="1">The sequence shown here is derived from an EMBL/GenBank/DDBJ whole genome shotgun (WGS) entry which is preliminary data.</text>
</comment>
<sequence>MNDLDEYIHRCRLNLEPHHLRPADENDDKHCLICDISSARRHIRMDGLCINCHLKWRRKHDPAYRKRVNAYQHRWQQEHPDEFRAMKRRYERKKRAKEQA</sequence>
<proteinExistence type="predicted"/>
<organism evidence="1 2">
    <name type="scientific">Bifidobacterium breve</name>
    <dbReference type="NCBI Taxonomy" id="1685"/>
    <lineage>
        <taxon>Bacteria</taxon>
        <taxon>Bacillati</taxon>
        <taxon>Actinomycetota</taxon>
        <taxon>Actinomycetes</taxon>
        <taxon>Bifidobacteriales</taxon>
        <taxon>Bifidobacteriaceae</taxon>
        <taxon>Bifidobacterium</taxon>
    </lineage>
</organism>
<reference evidence="1" key="1">
    <citation type="submission" date="2018-05" db="EMBL/GenBank/DDBJ databases">
        <authorList>
            <person name="Kondepudi K.K."/>
            <person name="Singh S."/>
            <person name="Chaudhry V."/>
            <person name="Mantri S."/>
            <person name="Bhadada S."/>
            <person name="Bishnoi M."/>
            <person name="Kaur J."/>
            <person name="Sharma S."/>
            <person name="Bhatia R."/>
        </authorList>
    </citation>
    <scope>NUCLEOTIDE SEQUENCE</scope>
    <source>
        <strain evidence="1">Bif11</strain>
    </source>
</reference>
<accession>A0AAW7LIL4</accession>
<protein>
    <submittedName>
        <fullName evidence="1">Uncharacterized protein</fullName>
    </submittedName>
</protein>
<evidence type="ECO:0000313" key="1">
    <source>
        <dbReference type="EMBL" id="MDN4187320.1"/>
    </source>
</evidence>
<dbReference type="AlphaFoldDB" id="A0AAW7LIL4"/>
<reference evidence="1" key="2">
    <citation type="journal article" date="2022" name="3 Biotech.">
        <title>Isomaltooligosaccharides utilization and genomic characterization of human infant anti-inflammatory Bifidobacterium longum and Bifidobacterium breve strains.</title>
        <authorList>
            <person name="Sharma S."/>
            <person name="Singh S."/>
            <person name="Chaudhary V."/>
            <person name="Mantri S."/>
            <person name="Chander A."/>
            <person name="Maurya R."/>
            <person name="Rajarammohan S."/>
            <person name="Singh R.P."/>
            <person name="Rishi P."/>
            <person name="Bishnoi M."/>
            <person name="Bhadada S.K."/>
            <person name="Kondepudi K.K."/>
        </authorList>
    </citation>
    <scope>NUCLEOTIDE SEQUENCE</scope>
    <source>
        <strain evidence="1">Bif11</strain>
    </source>
</reference>
<dbReference type="EMBL" id="QELD01000003">
    <property type="protein sequence ID" value="MDN4187320.1"/>
    <property type="molecule type" value="Genomic_DNA"/>
</dbReference>
<dbReference type="RefSeq" id="WP_301004191.1">
    <property type="nucleotide sequence ID" value="NZ_QELD01000003.1"/>
</dbReference>